<keyword evidence="3" id="KW-1185">Reference proteome</keyword>
<keyword evidence="1" id="KW-0812">Transmembrane</keyword>
<gene>
    <name evidence="2" type="ORF">SAMN02745191_1940</name>
</gene>
<keyword evidence="1" id="KW-1133">Transmembrane helix</keyword>
<feature type="transmembrane region" description="Helical" evidence="1">
    <location>
        <begin position="35"/>
        <end position="56"/>
    </location>
</feature>
<accession>A0A1T4PC38</accession>
<evidence type="ECO:0000256" key="1">
    <source>
        <dbReference type="SAM" id="Phobius"/>
    </source>
</evidence>
<dbReference type="EMBL" id="FUWY01000006">
    <property type="protein sequence ID" value="SJZ89120.1"/>
    <property type="molecule type" value="Genomic_DNA"/>
</dbReference>
<sequence length="61" mass="6975">MYIFIDIVGSVPLILFYNAYRGNYKLANKDMQKRVGLIGMIISILFLLSPIIYGVITKYIS</sequence>
<reference evidence="3" key="1">
    <citation type="submission" date="2017-02" db="EMBL/GenBank/DDBJ databases">
        <authorList>
            <person name="Varghese N."/>
            <person name="Submissions S."/>
        </authorList>
    </citation>
    <scope>NUCLEOTIDE SEQUENCE [LARGE SCALE GENOMIC DNA]</scope>
    <source>
        <strain evidence="3">ATCC 25662</strain>
    </source>
</reference>
<dbReference type="Proteomes" id="UP000243297">
    <property type="component" value="Unassembled WGS sequence"/>
</dbReference>
<protein>
    <submittedName>
        <fullName evidence="2">Uncharacterized protein</fullName>
    </submittedName>
</protein>
<dbReference type="RefSeq" id="WP_078712344.1">
    <property type="nucleotide sequence ID" value="NZ_FUWY01000006.1"/>
</dbReference>
<dbReference type="STRING" id="118967.SAMN02745191_1940"/>
<dbReference type="AlphaFoldDB" id="A0A1T4PC38"/>
<name>A0A1T4PC38_9FIRM</name>
<proteinExistence type="predicted"/>
<evidence type="ECO:0000313" key="2">
    <source>
        <dbReference type="EMBL" id="SJZ89120.1"/>
    </source>
</evidence>
<keyword evidence="1" id="KW-0472">Membrane</keyword>
<evidence type="ECO:0000313" key="3">
    <source>
        <dbReference type="Proteomes" id="UP000243297"/>
    </source>
</evidence>
<organism evidence="2 3">
    <name type="scientific">Anaerorhabdus furcosa</name>
    <dbReference type="NCBI Taxonomy" id="118967"/>
    <lineage>
        <taxon>Bacteria</taxon>
        <taxon>Bacillati</taxon>
        <taxon>Bacillota</taxon>
        <taxon>Erysipelotrichia</taxon>
        <taxon>Erysipelotrichales</taxon>
        <taxon>Erysipelotrichaceae</taxon>
        <taxon>Anaerorhabdus</taxon>
    </lineage>
</organism>